<proteinExistence type="predicted"/>
<gene>
    <name evidence="7" type="primary">fjo11</name>
    <name evidence="7" type="ORF">ULMS_01290</name>
</gene>
<organism evidence="7 8">
    <name type="scientific">Patiriisocius marinistellae</name>
    <dbReference type="NCBI Taxonomy" id="2494560"/>
    <lineage>
        <taxon>Bacteria</taxon>
        <taxon>Pseudomonadati</taxon>
        <taxon>Bacteroidota</taxon>
        <taxon>Flavobacteriia</taxon>
        <taxon>Flavobacteriales</taxon>
        <taxon>Flavobacteriaceae</taxon>
        <taxon>Patiriisocius</taxon>
    </lineage>
</organism>
<reference evidence="7 8" key="1">
    <citation type="submission" date="2019-08" db="EMBL/GenBank/DDBJ databases">
        <title>Ulvibacter marinistellae sp. nov., isolated from a starfish, Patiria pectinifera.</title>
        <authorList>
            <person name="Kawano K."/>
            <person name="Ushijima N."/>
            <person name="Kihara M."/>
            <person name="Itoh H."/>
        </authorList>
    </citation>
    <scope>NUCLEOTIDE SEQUENCE [LARGE SCALE GENOMIC DNA]</scope>
    <source>
        <strain evidence="7 8">KK4</strain>
    </source>
</reference>
<feature type="domain" description="EamA" evidence="6">
    <location>
        <begin position="7"/>
        <end position="137"/>
    </location>
</feature>
<keyword evidence="2 5" id="KW-0812">Transmembrane</keyword>
<feature type="transmembrane region" description="Helical" evidence="5">
    <location>
        <begin position="37"/>
        <end position="56"/>
    </location>
</feature>
<dbReference type="OrthoDB" id="1117213at2"/>
<dbReference type="PANTHER" id="PTHR32322:SF9">
    <property type="entry name" value="AMINO-ACID METABOLITE EFFLUX PUMP-RELATED"/>
    <property type="match status" value="1"/>
</dbReference>
<dbReference type="InterPro" id="IPR000620">
    <property type="entry name" value="EamA_dom"/>
</dbReference>
<evidence type="ECO:0000256" key="2">
    <source>
        <dbReference type="ARBA" id="ARBA00022692"/>
    </source>
</evidence>
<name>A0A5J4FY64_9FLAO</name>
<dbReference type="PANTHER" id="PTHR32322">
    <property type="entry name" value="INNER MEMBRANE TRANSPORTER"/>
    <property type="match status" value="1"/>
</dbReference>
<dbReference type="GO" id="GO:0016020">
    <property type="term" value="C:membrane"/>
    <property type="evidence" value="ECO:0007669"/>
    <property type="project" value="UniProtKB-SubCell"/>
</dbReference>
<keyword evidence="4 5" id="KW-0472">Membrane</keyword>
<dbReference type="RefSeq" id="WP_151892573.1">
    <property type="nucleotide sequence ID" value="NZ_BKCF01000001.1"/>
</dbReference>
<comment type="caution">
    <text evidence="7">The sequence shown here is derived from an EMBL/GenBank/DDBJ whole genome shotgun (WGS) entry which is preliminary data.</text>
</comment>
<evidence type="ECO:0000259" key="6">
    <source>
        <dbReference type="Pfam" id="PF00892"/>
    </source>
</evidence>
<dbReference type="Proteomes" id="UP000326994">
    <property type="component" value="Unassembled WGS sequence"/>
</dbReference>
<comment type="subcellular location">
    <subcellularLocation>
        <location evidence="1">Membrane</location>
        <topology evidence="1">Multi-pass membrane protein</topology>
    </subcellularLocation>
</comment>
<accession>A0A5J4FY64</accession>
<dbReference type="InterPro" id="IPR050638">
    <property type="entry name" value="AA-Vitamin_Transporters"/>
</dbReference>
<feature type="transmembrane region" description="Helical" evidence="5">
    <location>
        <begin position="216"/>
        <end position="233"/>
    </location>
</feature>
<feature type="transmembrane region" description="Helical" evidence="5">
    <location>
        <begin position="270"/>
        <end position="287"/>
    </location>
</feature>
<dbReference type="EMBL" id="BKCF01000001">
    <property type="protein sequence ID" value="GEQ84621.1"/>
    <property type="molecule type" value="Genomic_DNA"/>
</dbReference>
<keyword evidence="3 5" id="KW-1133">Transmembrane helix</keyword>
<dbReference type="Pfam" id="PF00892">
    <property type="entry name" value="EamA"/>
    <property type="match status" value="2"/>
</dbReference>
<dbReference type="InterPro" id="IPR037185">
    <property type="entry name" value="EmrE-like"/>
</dbReference>
<feature type="transmembrane region" description="Helical" evidence="5">
    <location>
        <begin position="181"/>
        <end position="204"/>
    </location>
</feature>
<feature type="transmembrane region" description="Helical" evidence="5">
    <location>
        <begin position="7"/>
        <end position="25"/>
    </location>
</feature>
<feature type="transmembrane region" description="Helical" evidence="5">
    <location>
        <begin position="92"/>
        <end position="116"/>
    </location>
</feature>
<evidence type="ECO:0000256" key="5">
    <source>
        <dbReference type="SAM" id="Phobius"/>
    </source>
</evidence>
<keyword evidence="8" id="KW-1185">Reference proteome</keyword>
<feature type="transmembrane region" description="Helical" evidence="5">
    <location>
        <begin position="68"/>
        <end position="86"/>
    </location>
</feature>
<feature type="transmembrane region" description="Helical" evidence="5">
    <location>
        <begin position="149"/>
        <end position="169"/>
    </location>
</feature>
<feature type="domain" description="EamA" evidence="6">
    <location>
        <begin position="153"/>
        <end position="288"/>
    </location>
</feature>
<evidence type="ECO:0000256" key="4">
    <source>
        <dbReference type="ARBA" id="ARBA00023136"/>
    </source>
</evidence>
<evidence type="ECO:0000256" key="3">
    <source>
        <dbReference type="ARBA" id="ARBA00022989"/>
    </source>
</evidence>
<feature type="transmembrane region" description="Helical" evidence="5">
    <location>
        <begin position="245"/>
        <end position="264"/>
    </location>
</feature>
<sequence>MKSIEKKWIYLAVLSVVWGSSFILIKKSLIGLTPLQLGALRTLFAATFLLLIGFRYLKKIKKHKWKWIAISAFLGTFIPAFLFAFAETEIDSAVASILNSTTPIVTLIIGAIIFSISYTRNQLFGVVVGLLGSLLLIYAGADVNPDQNYWYSSLVIAASLCYAFNVNIIKRHLQEIPAMSIAVGNFVVLILPAFTVLLFSGFFSKDLANDAELHTSLGYLVILAVIGTGVAKVMFNKLVQMSTPVFATSVTYTIPIVALLWGMLDGEHFTLFQGFATGIILLGVLLTNRK</sequence>
<dbReference type="SUPFAM" id="SSF103481">
    <property type="entry name" value="Multidrug resistance efflux transporter EmrE"/>
    <property type="match status" value="2"/>
</dbReference>
<evidence type="ECO:0000313" key="7">
    <source>
        <dbReference type="EMBL" id="GEQ84621.1"/>
    </source>
</evidence>
<protein>
    <submittedName>
        <fullName evidence="7">Permease</fullName>
    </submittedName>
</protein>
<dbReference type="AlphaFoldDB" id="A0A5J4FY64"/>
<evidence type="ECO:0000313" key="8">
    <source>
        <dbReference type="Proteomes" id="UP000326994"/>
    </source>
</evidence>
<evidence type="ECO:0000256" key="1">
    <source>
        <dbReference type="ARBA" id="ARBA00004141"/>
    </source>
</evidence>
<feature type="transmembrane region" description="Helical" evidence="5">
    <location>
        <begin position="123"/>
        <end position="143"/>
    </location>
</feature>